<proteinExistence type="predicted"/>
<name>A0A852VHD4_9BACT</name>
<sequence length="543" mass="59910">MPGIPSKLRFFRVLIAFAMGLIGLIPAPIAARAQGSHPGPVTGVIDGVAFEGDQYYVHGWACQEGQRGSISVNLYASHPAGATPAGTYVMAGSADLVNEPAVDQECHDASGCKHRFRIALPNQQLRTFQGKKLFVHGIALAGNVENALLAGSGRDSFPAPRWPPDPPTPSFLDGPRVAAFDTAKESCEQIDIPDAAARAFRDYKGTVHLIASHYVTRAGLGPTLETAKHNCQVVYKSPHDGNIANFDDATWLNAFYSVDGKRIVALGHTEYHGWEHPGMCATKNDSPSCWYNVDTFNLSTDGGYHFARPNPPGNYFISLPYKYQPNQGPEGYSVDSNIVKVGQWYYDEVYAWGWPPNCGGGKGQKPCLVPDGACAIRTANILDPSSWRGWDGKDFTVQFVDPYRGTVANPKAHVCAPVPYLDYATGINYYPASHLFVATLWNQGSASSWGPEGVYFTTSPDFIHWSKPKLAMTQNQMLKSEPEGNWSYMYFSLIDPKSTDSNYMTITDNPYLYYVRMDGNHPPYQRVLFRQRIKLNWLAQGQK</sequence>
<evidence type="ECO:0000313" key="1">
    <source>
        <dbReference type="EMBL" id="NYF90469.1"/>
    </source>
</evidence>
<dbReference type="AlphaFoldDB" id="A0A852VHD4"/>
<dbReference type="Proteomes" id="UP000564385">
    <property type="component" value="Unassembled WGS sequence"/>
</dbReference>
<organism evidence="1 2">
    <name type="scientific">Tunturiibacter lichenicola</name>
    <dbReference type="NCBI Taxonomy" id="2051959"/>
    <lineage>
        <taxon>Bacteria</taxon>
        <taxon>Pseudomonadati</taxon>
        <taxon>Acidobacteriota</taxon>
        <taxon>Terriglobia</taxon>
        <taxon>Terriglobales</taxon>
        <taxon>Acidobacteriaceae</taxon>
        <taxon>Tunturiibacter</taxon>
    </lineage>
</organism>
<dbReference type="EMBL" id="JACCCU010000002">
    <property type="protein sequence ID" value="NYF90469.1"/>
    <property type="molecule type" value="Genomic_DNA"/>
</dbReference>
<protein>
    <submittedName>
        <fullName evidence="1">Uncharacterized protein</fullName>
    </submittedName>
</protein>
<evidence type="ECO:0000313" key="2">
    <source>
        <dbReference type="Proteomes" id="UP000564385"/>
    </source>
</evidence>
<accession>A0A852VHD4</accession>
<reference evidence="1 2" key="1">
    <citation type="submission" date="2020-07" db="EMBL/GenBank/DDBJ databases">
        <title>Genomic Encyclopedia of Type Strains, Phase IV (KMG-V): Genome sequencing to study the core and pangenomes of soil and plant-associated prokaryotes.</title>
        <authorList>
            <person name="Whitman W."/>
        </authorList>
    </citation>
    <scope>NUCLEOTIDE SEQUENCE [LARGE SCALE GENOMIC DNA]</scope>
    <source>
        <strain evidence="1 2">M8UP22</strain>
    </source>
</reference>
<gene>
    <name evidence="1" type="ORF">HDF08_002571</name>
</gene>
<comment type="caution">
    <text evidence="1">The sequence shown here is derived from an EMBL/GenBank/DDBJ whole genome shotgun (WGS) entry which is preliminary data.</text>
</comment>